<sequence length="111" mass="11941">MPVHYIFLMIAVVTETIGTTALQASHQLTRPVPTAIMLTGYTLSFYFMSLALKVMPLGVVYAIWSGLGIVLIGGMGWLLFGQRIDLPAALGMGLIIAGIVIIHLFSKATPH</sequence>
<dbReference type="GO" id="GO:0031460">
    <property type="term" value="P:glycine betaine transport"/>
    <property type="evidence" value="ECO:0007669"/>
    <property type="project" value="TreeGrafter"/>
</dbReference>
<dbReference type="AlphaFoldDB" id="A0A840CFJ7"/>
<dbReference type="EMBL" id="JACIEQ010000002">
    <property type="protein sequence ID" value="MBB4022268.1"/>
    <property type="molecule type" value="Genomic_DNA"/>
</dbReference>
<dbReference type="PANTHER" id="PTHR30561:SF1">
    <property type="entry name" value="MULTIDRUG TRANSPORTER EMRE"/>
    <property type="match status" value="1"/>
</dbReference>
<keyword evidence="11" id="KW-1185">Reference proteome</keyword>
<keyword evidence="6 9" id="KW-0472">Membrane</keyword>
<evidence type="ECO:0000256" key="4">
    <source>
        <dbReference type="ARBA" id="ARBA00022692"/>
    </source>
</evidence>
<dbReference type="GO" id="GO:0015220">
    <property type="term" value="F:choline transmembrane transporter activity"/>
    <property type="evidence" value="ECO:0007669"/>
    <property type="project" value="TreeGrafter"/>
</dbReference>
<dbReference type="InterPro" id="IPR045324">
    <property type="entry name" value="Small_multidrug_res"/>
</dbReference>
<evidence type="ECO:0000256" key="2">
    <source>
        <dbReference type="ARBA" id="ARBA00022448"/>
    </source>
</evidence>
<dbReference type="InterPro" id="IPR037185">
    <property type="entry name" value="EmrE-like"/>
</dbReference>
<feature type="transmembrane region" description="Helical" evidence="9">
    <location>
        <begin position="32"/>
        <end position="52"/>
    </location>
</feature>
<keyword evidence="2" id="KW-0813">Transport</keyword>
<dbReference type="Pfam" id="PF00893">
    <property type="entry name" value="Multi_Drug_Res"/>
    <property type="match status" value="1"/>
</dbReference>
<protein>
    <submittedName>
        <fullName evidence="10">Small multidrug resistance pump</fullName>
    </submittedName>
</protein>
<comment type="subcellular location">
    <subcellularLocation>
        <location evidence="1 8">Cell membrane</location>
        <topology evidence="1 8">Multi-pass membrane protein</topology>
    </subcellularLocation>
</comment>
<feature type="transmembrane region" description="Helical" evidence="9">
    <location>
        <begin position="59"/>
        <end position="80"/>
    </location>
</feature>
<evidence type="ECO:0000313" key="10">
    <source>
        <dbReference type="EMBL" id="MBB4022268.1"/>
    </source>
</evidence>
<feature type="transmembrane region" description="Helical" evidence="9">
    <location>
        <begin position="5"/>
        <end position="26"/>
    </location>
</feature>
<evidence type="ECO:0000256" key="5">
    <source>
        <dbReference type="ARBA" id="ARBA00022989"/>
    </source>
</evidence>
<accession>A0A840CFJ7</accession>
<dbReference type="PANTHER" id="PTHR30561">
    <property type="entry name" value="SMR FAMILY PROTON-DEPENDENT DRUG EFFLUX TRANSPORTER SUGE"/>
    <property type="match status" value="1"/>
</dbReference>
<reference evidence="10" key="1">
    <citation type="submission" date="2020-08" db="EMBL/GenBank/DDBJ databases">
        <title>Genomic Encyclopedia of Type Strains, Phase IV (KMG-IV): sequencing the most valuable type-strain genomes for metagenomic binning, comparative biology and taxonomic classification.</title>
        <authorList>
            <person name="Goeker M."/>
        </authorList>
    </citation>
    <scope>NUCLEOTIDE SEQUENCE [LARGE SCALE GENOMIC DNA]</scope>
    <source>
        <strain evidence="10">DSM 105040</strain>
    </source>
</reference>
<evidence type="ECO:0000256" key="8">
    <source>
        <dbReference type="RuleBase" id="RU003942"/>
    </source>
</evidence>
<dbReference type="GO" id="GO:0005886">
    <property type="term" value="C:plasma membrane"/>
    <property type="evidence" value="ECO:0007669"/>
    <property type="project" value="UniProtKB-SubCell"/>
</dbReference>
<gene>
    <name evidence="10" type="ORF">GGR17_002077</name>
</gene>
<dbReference type="Gene3D" id="1.10.3730.20">
    <property type="match status" value="1"/>
</dbReference>
<dbReference type="RefSeq" id="WP_054538905.1">
    <property type="nucleotide sequence ID" value="NZ_JACIEQ010000002.1"/>
</dbReference>
<feature type="transmembrane region" description="Helical" evidence="9">
    <location>
        <begin position="86"/>
        <end position="105"/>
    </location>
</feature>
<evidence type="ECO:0000256" key="3">
    <source>
        <dbReference type="ARBA" id="ARBA00022475"/>
    </source>
</evidence>
<organism evidence="10 11">
    <name type="scientific">Actibacterium naphthalenivorans</name>
    <dbReference type="NCBI Taxonomy" id="1614693"/>
    <lineage>
        <taxon>Bacteria</taxon>
        <taxon>Pseudomonadati</taxon>
        <taxon>Pseudomonadota</taxon>
        <taxon>Alphaproteobacteria</taxon>
        <taxon>Rhodobacterales</taxon>
        <taxon>Roseobacteraceae</taxon>
        <taxon>Actibacterium</taxon>
    </lineage>
</organism>
<dbReference type="InterPro" id="IPR000390">
    <property type="entry name" value="Small_drug/metabolite_transptr"/>
</dbReference>
<comment type="caution">
    <text evidence="10">The sequence shown here is derived from an EMBL/GenBank/DDBJ whole genome shotgun (WGS) entry which is preliminary data.</text>
</comment>
<name>A0A840CFJ7_9RHOB</name>
<evidence type="ECO:0000256" key="1">
    <source>
        <dbReference type="ARBA" id="ARBA00004651"/>
    </source>
</evidence>
<dbReference type="GO" id="GO:1990961">
    <property type="term" value="P:xenobiotic detoxification by transmembrane export across the plasma membrane"/>
    <property type="evidence" value="ECO:0007669"/>
    <property type="project" value="UniProtKB-ARBA"/>
</dbReference>
<evidence type="ECO:0000256" key="6">
    <source>
        <dbReference type="ARBA" id="ARBA00023136"/>
    </source>
</evidence>
<evidence type="ECO:0000313" key="11">
    <source>
        <dbReference type="Proteomes" id="UP000585681"/>
    </source>
</evidence>
<dbReference type="GO" id="GO:0015297">
    <property type="term" value="F:antiporter activity"/>
    <property type="evidence" value="ECO:0007669"/>
    <property type="project" value="TreeGrafter"/>
</dbReference>
<dbReference type="GO" id="GO:0015199">
    <property type="term" value="F:amino-acid betaine transmembrane transporter activity"/>
    <property type="evidence" value="ECO:0007669"/>
    <property type="project" value="TreeGrafter"/>
</dbReference>
<evidence type="ECO:0000256" key="7">
    <source>
        <dbReference type="ARBA" id="ARBA00038032"/>
    </source>
</evidence>
<keyword evidence="3" id="KW-1003">Cell membrane</keyword>
<proteinExistence type="inferred from homology"/>
<dbReference type="Proteomes" id="UP000585681">
    <property type="component" value="Unassembled WGS sequence"/>
</dbReference>
<evidence type="ECO:0000256" key="9">
    <source>
        <dbReference type="SAM" id="Phobius"/>
    </source>
</evidence>
<dbReference type="FunFam" id="1.10.3730.20:FF:000001">
    <property type="entry name" value="Quaternary ammonium compound resistance transporter SugE"/>
    <property type="match status" value="1"/>
</dbReference>
<comment type="similarity">
    <text evidence="7 8">Belongs to the drug/metabolite transporter (DMT) superfamily. Small multidrug resistance (SMR) (TC 2.A.7.1) family.</text>
</comment>
<dbReference type="SUPFAM" id="SSF103481">
    <property type="entry name" value="Multidrug resistance efflux transporter EmrE"/>
    <property type="match status" value="1"/>
</dbReference>
<keyword evidence="5 9" id="KW-1133">Transmembrane helix</keyword>
<keyword evidence="4 8" id="KW-0812">Transmembrane</keyword>